<dbReference type="Gene3D" id="6.10.280.160">
    <property type="entry name" value="Mediator of RNA polymerase II transcription subunit 22"/>
    <property type="match status" value="1"/>
</dbReference>
<evidence type="ECO:0000256" key="1">
    <source>
        <dbReference type="SAM" id="MobiDB-lite"/>
    </source>
</evidence>
<protein>
    <submittedName>
        <fullName evidence="2">Uncharacterized protein</fullName>
    </submittedName>
</protein>
<gene>
    <name evidence="2" type="ORF">RhiirA4_454117</name>
</gene>
<feature type="region of interest" description="Disordered" evidence="1">
    <location>
        <begin position="56"/>
        <end position="101"/>
    </location>
</feature>
<dbReference type="AlphaFoldDB" id="A0A2I1G255"/>
<organism evidence="2 3">
    <name type="scientific">Rhizophagus irregularis</name>
    <dbReference type="NCBI Taxonomy" id="588596"/>
    <lineage>
        <taxon>Eukaryota</taxon>
        <taxon>Fungi</taxon>
        <taxon>Fungi incertae sedis</taxon>
        <taxon>Mucoromycota</taxon>
        <taxon>Glomeromycotina</taxon>
        <taxon>Glomeromycetes</taxon>
        <taxon>Glomerales</taxon>
        <taxon>Glomeraceae</taxon>
        <taxon>Rhizophagus</taxon>
    </lineage>
</organism>
<sequence>MFKSTISRRLDVVNTDHRFSEAYPRIELLTELDRVIPHTGTRIWIRRCDEVAEIEKDKGIDNKDKRKRKKRKDDDDDRDGNKKSRKNEKTNKNSLNEKNTEKLIKLVTRDSLLGVDRSIKNNWGTRVKLHN</sequence>
<reference evidence="2 3" key="1">
    <citation type="submission" date="2015-10" db="EMBL/GenBank/DDBJ databases">
        <title>Genome analyses suggest a sexual origin of heterokaryosis in a supposedly ancient asexual fungus.</title>
        <authorList>
            <person name="Ropars J."/>
            <person name="Sedzielewska K."/>
            <person name="Noel J."/>
            <person name="Charron P."/>
            <person name="Farinelli L."/>
            <person name="Marton T."/>
            <person name="Kruger M."/>
            <person name="Pelin A."/>
            <person name="Brachmann A."/>
            <person name="Corradi N."/>
        </authorList>
    </citation>
    <scope>NUCLEOTIDE SEQUENCE [LARGE SCALE GENOMIC DNA]</scope>
    <source>
        <strain evidence="2 3">A4</strain>
    </source>
</reference>
<dbReference type="EMBL" id="LLXI01000112">
    <property type="protein sequence ID" value="PKY40686.1"/>
    <property type="molecule type" value="Genomic_DNA"/>
</dbReference>
<keyword evidence="3" id="KW-1185">Reference proteome</keyword>
<evidence type="ECO:0000313" key="3">
    <source>
        <dbReference type="Proteomes" id="UP000234323"/>
    </source>
</evidence>
<comment type="caution">
    <text evidence="2">The sequence shown here is derived from an EMBL/GenBank/DDBJ whole genome shotgun (WGS) entry which is preliminary data.</text>
</comment>
<feature type="compositionally biased region" description="Basic and acidic residues" evidence="1">
    <location>
        <begin position="79"/>
        <end position="91"/>
    </location>
</feature>
<name>A0A2I1G255_9GLOM</name>
<proteinExistence type="predicted"/>
<evidence type="ECO:0000313" key="2">
    <source>
        <dbReference type="EMBL" id="PKY40686.1"/>
    </source>
</evidence>
<dbReference type="Proteomes" id="UP000234323">
    <property type="component" value="Unassembled WGS sequence"/>
</dbReference>
<accession>A0A2I1G255</accession>